<evidence type="ECO:0000256" key="4">
    <source>
        <dbReference type="SAM" id="MobiDB-lite"/>
    </source>
</evidence>
<dbReference type="GO" id="GO:0016757">
    <property type="term" value="F:glycosyltransferase activity"/>
    <property type="evidence" value="ECO:0007669"/>
    <property type="project" value="TreeGrafter"/>
</dbReference>
<dbReference type="PANTHER" id="PTHR21461">
    <property type="entry name" value="GLYCOSYLTRANSFERASE FAMILY 92 PROTEIN"/>
    <property type="match status" value="1"/>
</dbReference>
<protein>
    <recommendedName>
        <fullName evidence="7">Glycosyltransferase family 92 protein</fullName>
    </recommendedName>
</protein>
<dbReference type="InParanoid" id="A0A1Y2G181"/>
<dbReference type="PANTHER" id="PTHR21461:SF69">
    <property type="entry name" value="GLYCOSYLTRANSFERASE FAMILY 92 PROTEIN"/>
    <property type="match status" value="1"/>
</dbReference>
<proteinExistence type="predicted"/>
<dbReference type="AlphaFoldDB" id="A0A1Y2G181"/>
<comment type="caution">
    <text evidence="5">The sequence shown here is derived from an EMBL/GenBank/DDBJ whole genome shotgun (WGS) entry which is preliminary data.</text>
</comment>
<feature type="region of interest" description="Disordered" evidence="4">
    <location>
        <begin position="49"/>
        <end position="72"/>
    </location>
</feature>
<keyword evidence="2" id="KW-0812">Transmembrane</keyword>
<keyword evidence="3" id="KW-1133">Transmembrane helix</keyword>
<keyword evidence="6" id="KW-1185">Reference proteome</keyword>
<reference evidence="5 6" key="1">
    <citation type="submission" date="2016-07" db="EMBL/GenBank/DDBJ databases">
        <title>Pervasive Adenine N6-methylation of Active Genes in Fungi.</title>
        <authorList>
            <consortium name="DOE Joint Genome Institute"/>
            <person name="Mondo S.J."/>
            <person name="Dannebaum R.O."/>
            <person name="Kuo R.C."/>
            <person name="Labutti K."/>
            <person name="Haridas S."/>
            <person name="Kuo A."/>
            <person name="Salamov A."/>
            <person name="Ahrendt S.R."/>
            <person name="Lipzen A."/>
            <person name="Sullivan W."/>
            <person name="Andreopoulos W.B."/>
            <person name="Clum A."/>
            <person name="Lindquist E."/>
            <person name="Daum C."/>
            <person name="Ramamoorthy G.K."/>
            <person name="Gryganskyi A."/>
            <person name="Culley D."/>
            <person name="Magnuson J.K."/>
            <person name="James T.Y."/>
            <person name="O'Malley M.A."/>
            <person name="Stajich J.E."/>
            <person name="Spatafora J.W."/>
            <person name="Visel A."/>
            <person name="Grigoriev I.V."/>
        </authorList>
    </citation>
    <scope>NUCLEOTIDE SEQUENCE [LARGE SCALE GENOMIC DNA]</scope>
    <source>
        <strain evidence="5 6">62-1032</strain>
    </source>
</reference>
<evidence type="ECO:0000313" key="6">
    <source>
        <dbReference type="Proteomes" id="UP000193467"/>
    </source>
</evidence>
<dbReference type="GO" id="GO:0016020">
    <property type="term" value="C:membrane"/>
    <property type="evidence" value="ECO:0007669"/>
    <property type="project" value="UniProtKB-SubCell"/>
</dbReference>
<sequence length="488" mass="54960">MPLPSNKRLALVAAITLVLVVFLVGSQHSAVVSGLPALTSFTTSKADDSHSEAPLSFNAPPPPPHSSRPAAPSFPDSLPLLHPSERVAIPLVEAIANFTVLPSPDQVRINVTVCAVPTHEISYLPEWIVWHRLLGVERFVLFDNFPTRQMRKLLRPWLVEGSVILYEMEYHEGVNVGAVYQQHLLRLCERHVLPATNWAIHHDLDEFLVVDPPGWSSHVPTPNPEAEVGLSAWRYPLHGMLEQLEKAKCVPVTRVMFQNVGVRELMMDEMVTEVHTTRERKQPNRYTYGKTFLHSNYEAKVAAWHGPHACKPIDGHSTENIIHDAYGNVLKPKHNVYPSEGVPLPQEGISLNHYGQRSLQDCYNKVEVLLDTPTDWRSIDGLDGCARNYIPLDSELSPPSALEALLAEPQGKELATRPEGWTRVFVGDTRARESWVGRMTRGVLDEWRRRAREKGLRGWEWEGEVIAEEDEAEEEEEEDLIGIVRVSV</sequence>
<comment type="subcellular location">
    <subcellularLocation>
        <location evidence="1">Membrane</location>
        <topology evidence="1">Single-pass membrane protein</topology>
    </subcellularLocation>
</comment>
<dbReference type="Proteomes" id="UP000193467">
    <property type="component" value="Unassembled WGS sequence"/>
</dbReference>
<dbReference type="OrthoDB" id="2526284at2759"/>
<evidence type="ECO:0000256" key="3">
    <source>
        <dbReference type="ARBA" id="ARBA00022989"/>
    </source>
</evidence>
<evidence type="ECO:0000313" key="5">
    <source>
        <dbReference type="EMBL" id="ORY90664.1"/>
    </source>
</evidence>
<accession>A0A1Y2G181</accession>
<name>A0A1Y2G181_9BASI</name>
<evidence type="ECO:0008006" key="7">
    <source>
        <dbReference type="Google" id="ProtNLM"/>
    </source>
</evidence>
<dbReference type="EMBL" id="MCGR01000003">
    <property type="protein sequence ID" value="ORY90664.1"/>
    <property type="molecule type" value="Genomic_DNA"/>
</dbReference>
<evidence type="ECO:0000256" key="1">
    <source>
        <dbReference type="ARBA" id="ARBA00004167"/>
    </source>
</evidence>
<organism evidence="5 6">
    <name type="scientific">Leucosporidium creatinivorum</name>
    <dbReference type="NCBI Taxonomy" id="106004"/>
    <lineage>
        <taxon>Eukaryota</taxon>
        <taxon>Fungi</taxon>
        <taxon>Dikarya</taxon>
        <taxon>Basidiomycota</taxon>
        <taxon>Pucciniomycotina</taxon>
        <taxon>Microbotryomycetes</taxon>
        <taxon>Leucosporidiales</taxon>
        <taxon>Leucosporidium</taxon>
    </lineage>
</organism>
<dbReference type="GO" id="GO:0005737">
    <property type="term" value="C:cytoplasm"/>
    <property type="evidence" value="ECO:0007669"/>
    <property type="project" value="TreeGrafter"/>
</dbReference>
<keyword evidence="3" id="KW-0472">Membrane</keyword>
<evidence type="ECO:0000256" key="2">
    <source>
        <dbReference type="ARBA" id="ARBA00022692"/>
    </source>
</evidence>
<dbReference type="Pfam" id="PF13704">
    <property type="entry name" value="Glyco_tranf_2_4"/>
    <property type="match status" value="1"/>
</dbReference>
<gene>
    <name evidence="5" type="ORF">BCR35DRAFT_299218</name>
</gene>